<evidence type="ECO:0000313" key="2">
    <source>
        <dbReference type="EMBL" id="KAK0389977.1"/>
    </source>
</evidence>
<gene>
    <name evidence="2" type="ORF">NLU13_3550</name>
</gene>
<sequence length="228" mass="24652">MRTVGGLLTLAGVASAAAVPNVNGRNVHVVRADADLNPNENCKDVPDDQPCTIVGASEDYEFYGERLPRSVADELWEKCISNGCNLKDFETDTRDITGLGPYDTTLTVTVHGDYFPEYRHALVFAMTEAVGALQVQYTKTEQRPPVQGADVVTMDVWKAPRYVHINRHVKVDGKWLPEGFLSFSTAKSEDEGNTCEGILDALDSVLGPLHENVGLVLGGIKSACAATG</sequence>
<dbReference type="EMBL" id="JAPDFR010000002">
    <property type="protein sequence ID" value="KAK0389977.1"/>
    <property type="molecule type" value="Genomic_DNA"/>
</dbReference>
<accession>A0AA39GM95</accession>
<proteinExistence type="predicted"/>
<dbReference type="Proteomes" id="UP001175261">
    <property type="component" value="Unassembled WGS sequence"/>
</dbReference>
<reference evidence="2" key="1">
    <citation type="submission" date="2022-10" db="EMBL/GenBank/DDBJ databases">
        <title>Determination and structural analysis of whole genome sequence of Sarocladium strictum F4-1.</title>
        <authorList>
            <person name="Hu L."/>
            <person name="Jiang Y."/>
        </authorList>
    </citation>
    <scope>NUCLEOTIDE SEQUENCE</scope>
    <source>
        <strain evidence="2">F4-1</strain>
    </source>
</reference>
<feature type="signal peptide" evidence="1">
    <location>
        <begin position="1"/>
        <end position="24"/>
    </location>
</feature>
<feature type="chain" id="PRO_5041444371" evidence="1">
    <location>
        <begin position="25"/>
        <end position="228"/>
    </location>
</feature>
<keyword evidence="1" id="KW-0732">Signal</keyword>
<protein>
    <submittedName>
        <fullName evidence="2">Uncharacterized protein</fullName>
    </submittedName>
</protein>
<comment type="caution">
    <text evidence="2">The sequence shown here is derived from an EMBL/GenBank/DDBJ whole genome shotgun (WGS) entry which is preliminary data.</text>
</comment>
<evidence type="ECO:0000256" key="1">
    <source>
        <dbReference type="SAM" id="SignalP"/>
    </source>
</evidence>
<name>A0AA39GM95_SARSR</name>
<dbReference type="AlphaFoldDB" id="A0AA39GM95"/>
<evidence type="ECO:0000313" key="3">
    <source>
        <dbReference type="Proteomes" id="UP001175261"/>
    </source>
</evidence>
<organism evidence="2 3">
    <name type="scientific">Sarocladium strictum</name>
    <name type="common">Black bundle disease fungus</name>
    <name type="synonym">Acremonium strictum</name>
    <dbReference type="NCBI Taxonomy" id="5046"/>
    <lineage>
        <taxon>Eukaryota</taxon>
        <taxon>Fungi</taxon>
        <taxon>Dikarya</taxon>
        <taxon>Ascomycota</taxon>
        <taxon>Pezizomycotina</taxon>
        <taxon>Sordariomycetes</taxon>
        <taxon>Hypocreomycetidae</taxon>
        <taxon>Hypocreales</taxon>
        <taxon>Sarocladiaceae</taxon>
        <taxon>Sarocladium</taxon>
    </lineage>
</organism>
<keyword evidence="3" id="KW-1185">Reference proteome</keyword>